<evidence type="ECO:0000313" key="4">
    <source>
        <dbReference type="EMBL" id="CRX39180.1"/>
    </source>
</evidence>
<feature type="repeat" description="TPR" evidence="3">
    <location>
        <begin position="548"/>
        <end position="581"/>
    </location>
</feature>
<keyword evidence="1" id="KW-0677">Repeat</keyword>
<protein>
    <recommendedName>
        <fullName evidence="6">TPR repeat-containing protein</fullName>
    </recommendedName>
</protein>
<dbReference type="SUPFAM" id="SSF48452">
    <property type="entry name" value="TPR-like"/>
    <property type="match status" value="2"/>
</dbReference>
<dbReference type="SUPFAM" id="SSF81901">
    <property type="entry name" value="HCP-like"/>
    <property type="match status" value="1"/>
</dbReference>
<evidence type="ECO:0000313" key="5">
    <source>
        <dbReference type="Proteomes" id="UP000220251"/>
    </source>
</evidence>
<dbReference type="PANTHER" id="PTHR44943">
    <property type="entry name" value="CELLULOSE SYNTHASE OPERON PROTEIN C"/>
    <property type="match status" value="1"/>
</dbReference>
<proteinExistence type="predicted"/>
<reference evidence="5" key="1">
    <citation type="submission" date="2015-06" db="EMBL/GenBank/DDBJ databases">
        <authorList>
            <person name="Bertelli C."/>
        </authorList>
    </citation>
    <scope>NUCLEOTIDE SEQUENCE [LARGE SCALE GENOMIC DNA]</scope>
    <source>
        <strain evidence="5">CRIB-30</strain>
    </source>
</reference>
<dbReference type="PROSITE" id="PS50005">
    <property type="entry name" value="TPR"/>
    <property type="match status" value="1"/>
</dbReference>
<accession>A0A0H5E783</accession>
<dbReference type="RefSeq" id="WP_098039046.1">
    <property type="nucleotide sequence ID" value="NZ_CWGJ01000026.1"/>
</dbReference>
<dbReference type="PANTHER" id="PTHR44943:SF8">
    <property type="entry name" value="TPR REPEAT-CONTAINING PROTEIN MJ0263"/>
    <property type="match status" value="1"/>
</dbReference>
<dbReference type="SMART" id="SM00028">
    <property type="entry name" value="TPR"/>
    <property type="match status" value="5"/>
</dbReference>
<keyword evidence="2 3" id="KW-0802">TPR repeat</keyword>
<dbReference type="InterPro" id="IPR019734">
    <property type="entry name" value="TPR_rpt"/>
</dbReference>
<organism evidence="4 5">
    <name type="scientific">Estrella lausannensis</name>
    <dbReference type="NCBI Taxonomy" id="483423"/>
    <lineage>
        <taxon>Bacteria</taxon>
        <taxon>Pseudomonadati</taxon>
        <taxon>Chlamydiota</taxon>
        <taxon>Chlamydiia</taxon>
        <taxon>Parachlamydiales</taxon>
        <taxon>Candidatus Criblamydiaceae</taxon>
        <taxon>Estrella</taxon>
    </lineage>
</organism>
<dbReference type="InterPro" id="IPR011990">
    <property type="entry name" value="TPR-like_helical_dom_sf"/>
</dbReference>
<dbReference type="EMBL" id="CWGJ01000026">
    <property type="protein sequence ID" value="CRX39180.1"/>
    <property type="molecule type" value="Genomic_DNA"/>
</dbReference>
<name>A0A0H5E783_9BACT</name>
<dbReference type="AlphaFoldDB" id="A0A0H5E783"/>
<dbReference type="OrthoDB" id="19085at2"/>
<dbReference type="InterPro" id="IPR051685">
    <property type="entry name" value="Ycf3/AcsC/BcsC/TPR_MFPF"/>
</dbReference>
<dbReference type="Gene3D" id="1.25.40.10">
    <property type="entry name" value="Tetratricopeptide repeat domain"/>
    <property type="match status" value="4"/>
</dbReference>
<dbReference type="Proteomes" id="UP000220251">
    <property type="component" value="Unassembled WGS sequence"/>
</dbReference>
<sequence length="694" mass="78632">MKKTEIHNRLEEILSLKSYGELSTFSDPEKWKEMSKPERELLGNLFIMHGSELALKGSQDAIRCLRLAAKAAPTSAHVFFKIGEAYVGMGQNPKILKAACRSFAKAVNLNPEYYEAWAAYALTETLCGELSRDVEGLMQADRKYQTAYDLLLKNDQVNPSSLCWRWGGLWYRIARISGEPSDYHEAIKKFTLAKEAGIDEPDFLNDFGNLVAEQASLTGSIELFMKAAAEYEECILKNPKHTSAYLNLGCANMRLFEATGELEYYTRGDQAFRASSDIDPHQGVLWLFWGMLELMLAKRKQGPVDEKEEMFLSAMKKFEVADLCDPNHPAILLRWGEALMCLGGLVESCEHLKEGLEKIKKCIQKDPERTEAWYFHGRILAELGRYFQDERILTEAKEKYLAGLKLDPHFTAFHYGLGLVSLELFEATAEVEPLEDALEHLKEVAATPAALPPQFWLDMGVAHLRLGEVTKDVDEVRESLLAIEKALEPFEGRKPTPLLLDILCHYAMAKTAYGDLTDDPQHVEAAAKIFNQILQEDKSFESVRFHYALALQHLGEMVADADILRESIHQYEEAIKEDPEDDMAWNGLGVSLISLSEMVDDPMHQDEVEAMRHLAETKLLAAASLGCLESYYSLACLFSISENLHASMYYLEKARQQGSLPPLDDMMHDEWLTKTRASDEFRSFIRLLHRDGEE</sequence>
<keyword evidence="5" id="KW-1185">Reference proteome</keyword>
<gene>
    <name evidence="4" type="ORF">ELAC_1855</name>
</gene>
<evidence type="ECO:0008006" key="6">
    <source>
        <dbReference type="Google" id="ProtNLM"/>
    </source>
</evidence>
<evidence type="ECO:0000256" key="3">
    <source>
        <dbReference type="PROSITE-ProRule" id="PRU00339"/>
    </source>
</evidence>
<evidence type="ECO:0000256" key="2">
    <source>
        <dbReference type="ARBA" id="ARBA00022803"/>
    </source>
</evidence>
<evidence type="ECO:0000256" key="1">
    <source>
        <dbReference type="ARBA" id="ARBA00022737"/>
    </source>
</evidence>